<dbReference type="PANTHER" id="PTHR11803">
    <property type="entry name" value="2-IMINOBUTANOATE/2-IMINOPROPANOATE DEAMINASE RIDA"/>
    <property type="match status" value="1"/>
</dbReference>
<dbReference type="InterPro" id="IPR006056">
    <property type="entry name" value="RidA"/>
</dbReference>
<comment type="caution">
    <text evidence="2">The sequence shown here is derived from an EMBL/GenBank/DDBJ whole genome shotgun (WGS) entry which is preliminary data.</text>
</comment>
<dbReference type="Gene3D" id="3.30.1330.40">
    <property type="entry name" value="RutC-like"/>
    <property type="match status" value="1"/>
</dbReference>
<dbReference type="NCBIfam" id="TIGR00004">
    <property type="entry name" value="Rid family detoxifying hydrolase"/>
    <property type="match status" value="1"/>
</dbReference>
<dbReference type="InterPro" id="IPR006175">
    <property type="entry name" value="YjgF/YER057c/UK114"/>
</dbReference>
<evidence type="ECO:0000256" key="1">
    <source>
        <dbReference type="ARBA" id="ARBA00010552"/>
    </source>
</evidence>
<keyword evidence="3" id="KW-1185">Reference proteome</keyword>
<name>A0ABQ1ZZY7_9BACT</name>
<reference evidence="3" key="1">
    <citation type="journal article" date="2019" name="Int. J. Syst. Evol. Microbiol.">
        <title>The Global Catalogue of Microorganisms (GCM) 10K type strain sequencing project: providing services to taxonomists for standard genome sequencing and annotation.</title>
        <authorList>
            <consortium name="The Broad Institute Genomics Platform"/>
            <consortium name="The Broad Institute Genome Sequencing Center for Infectious Disease"/>
            <person name="Wu L."/>
            <person name="Ma J."/>
        </authorList>
    </citation>
    <scope>NUCLEOTIDE SEQUENCE [LARGE SCALE GENOMIC DNA]</scope>
    <source>
        <strain evidence="3">CGMCC 1.14966</strain>
    </source>
</reference>
<dbReference type="Pfam" id="PF01042">
    <property type="entry name" value="Ribonuc_L-PSP"/>
    <property type="match status" value="1"/>
</dbReference>
<dbReference type="EMBL" id="BMGY01000009">
    <property type="protein sequence ID" value="GGH83585.1"/>
    <property type="molecule type" value="Genomic_DNA"/>
</dbReference>
<comment type="similarity">
    <text evidence="1">Belongs to the RutC family.</text>
</comment>
<accession>A0ABQ1ZZY7</accession>
<evidence type="ECO:0000313" key="2">
    <source>
        <dbReference type="EMBL" id="GGH83585.1"/>
    </source>
</evidence>
<dbReference type="PANTHER" id="PTHR11803:SF58">
    <property type="entry name" value="PROTEIN HMF1-RELATED"/>
    <property type="match status" value="1"/>
</dbReference>
<dbReference type="InterPro" id="IPR035959">
    <property type="entry name" value="RutC-like_sf"/>
</dbReference>
<protein>
    <submittedName>
        <fullName evidence="2">Reactive intermediate/imine deaminase</fullName>
    </submittedName>
</protein>
<dbReference type="CDD" id="cd00448">
    <property type="entry name" value="YjgF_YER057c_UK114_family"/>
    <property type="match status" value="1"/>
</dbReference>
<evidence type="ECO:0000313" key="3">
    <source>
        <dbReference type="Proteomes" id="UP000637774"/>
    </source>
</evidence>
<sequence>MEILHHPDAPQAVGPYAQAIVAAGLVFCSGQTPLVPASMRIEADNIEDQTRQVLANLNTVLSSRGLSLADVVKTTVFLKNFADFGRMNAVYAAVFGLHRPARTTVEVSRLPLDALVEIECVAALPPAAQPAAAR</sequence>
<proteinExistence type="inferred from homology"/>
<dbReference type="Proteomes" id="UP000637774">
    <property type="component" value="Unassembled WGS sequence"/>
</dbReference>
<gene>
    <name evidence="2" type="ORF">GCM10011495_13520</name>
</gene>
<dbReference type="SUPFAM" id="SSF55298">
    <property type="entry name" value="YjgF-like"/>
    <property type="match status" value="1"/>
</dbReference>
<organism evidence="2 3">
    <name type="scientific">Hymenobacter frigidus</name>
    <dbReference type="NCBI Taxonomy" id="1524095"/>
    <lineage>
        <taxon>Bacteria</taxon>
        <taxon>Pseudomonadati</taxon>
        <taxon>Bacteroidota</taxon>
        <taxon>Cytophagia</taxon>
        <taxon>Cytophagales</taxon>
        <taxon>Hymenobacteraceae</taxon>
        <taxon>Hymenobacter</taxon>
    </lineage>
</organism>
<dbReference type="RefSeq" id="WP_188561293.1">
    <property type="nucleotide sequence ID" value="NZ_BMGY01000009.1"/>
</dbReference>